<dbReference type="Proteomes" id="UP000318538">
    <property type="component" value="Chromosome"/>
</dbReference>
<dbReference type="EMBL" id="CP036525">
    <property type="protein sequence ID" value="QDT08058.1"/>
    <property type="molecule type" value="Genomic_DNA"/>
</dbReference>
<protein>
    <submittedName>
        <fullName evidence="1">Uncharacterized protein</fullName>
    </submittedName>
</protein>
<organism evidence="1 2">
    <name type="scientific">Rubripirellula lacrimiformis</name>
    <dbReference type="NCBI Taxonomy" id="1930273"/>
    <lineage>
        <taxon>Bacteria</taxon>
        <taxon>Pseudomonadati</taxon>
        <taxon>Planctomycetota</taxon>
        <taxon>Planctomycetia</taxon>
        <taxon>Pirellulales</taxon>
        <taxon>Pirellulaceae</taxon>
        <taxon>Rubripirellula</taxon>
    </lineage>
</organism>
<gene>
    <name evidence="1" type="ORF">K227x_64880</name>
</gene>
<accession>A0A517NLQ1</accession>
<name>A0A517NLQ1_9BACT</name>
<evidence type="ECO:0000313" key="2">
    <source>
        <dbReference type="Proteomes" id="UP000318538"/>
    </source>
</evidence>
<keyword evidence="2" id="KW-1185">Reference proteome</keyword>
<dbReference type="AlphaFoldDB" id="A0A517NLQ1"/>
<dbReference type="OrthoDB" id="279849at2"/>
<dbReference type="KEGG" id="rlc:K227x_64880"/>
<evidence type="ECO:0000313" key="1">
    <source>
        <dbReference type="EMBL" id="QDT08058.1"/>
    </source>
</evidence>
<sequence>MIELPVQRSQLRPWLVCESGSRWLTASRRFVPAMMPPPLSASIIPVMPDRITAAISGHRQAVIVWSIQSDDLVDRVDRIRAVSIASPHVLQIAAVTDLSAPQRTVLSELRVSVMMRHVEELPRWQRLIQGYFADSLKHLD</sequence>
<proteinExistence type="predicted"/>
<reference evidence="1 2" key="1">
    <citation type="submission" date="2019-02" db="EMBL/GenBank/DDBJ databases">
        <title>Deep-cultivation of Planctomycetes and their phenomic and genomic characterization uncovers novel biology.</title>
        <authorList>
            <person name="Wiegand S."/>
            <person name="Jogler M."/>
            <person name="Boedeker C."/>
            <person name="Pinto D."/>
            <person name="Vollmers J."/>
            <person name="Rivas-Marin E."/>
            <person name="Kohn T."/>
            <person name="Peeters S.H."/>
            <person name="Heuer A."/>
            <person name="Rast P."/>
            <person name="Oberbeckmann S."/>
            <person name="Bunk B."/>
            <person name="Jeske O."/>
            <person name="Meyerdierks A."/>
            <person name="Storesund J.E."/>
            <person name="Kallscheuer N."/>
            <person name="Luecker S."/>
            <person name="Lage O.M."/>
            <person name="Pohl T."/>
            <person name="Merkel B.J."/>
            <person name="Hornburger P."/>
            <person name="Mueller R.-W."/>
            <person name="Bruemmer F."/>
            <person name="Labrenz M."/>
            <person name="Spormann A.M."/>
            <person name="Op den Camp H."/>
            <person name="Overmann J."/>
            <person name="Amann R."/>
            <person name="Jetten M.S.M."/>
            <person name="Mascher T."/>
            <person name="Medema M.H."/>
            <person name="Devos D.P."/>
            <person name="Kaster A.-K."/>
            <person name="Ovreas L."/>
            <person name="Rohde M."/>
            <person name="Galperin M.Y."/>
            <person name="Jogler C."/>
        </authorList>
    </citation>
    <scope>NUCLEOTIDE SEQUENCE [LARGE SCALE GENOMIC DNA]</scope>
    <source>
        <strain evidence="1 2">K22_7</strain>
    </source>
</reference>
<dbReference type="RefSeq" id="WP_145176908.1">
    <property type="nucleotide sequence ID" value="NZ_CP036525.1"/>
</dbReference>